<dbReference type="SUPFAM" id="SSF57903">
    <property type="entry name" value="FYVE/PHD zinc finger"/>
    <property type="match status" value="1"/>
</dbReference>
<dbReference type="SUPFAM" id="SSF54160">
    <property type="entry name" value="Chromo domain-like"/>
    <property type="match status" value="1"/>
</dbReference>
<feature type="region of interest" description="Disordered" evidence="8">
    <location>
        <begin position="1"/>
        <end position="60"/>
    </location>
</feature>
<dbReference type="InterPro" id="IPR004092">
    <property type="entry name" value="Mbt"/>
</dbReference>
<dbReference type="InterPro" id="IPR043449">
    <property type="entry name" value="PHF20-like"/>
</dbReference>
<evidence type="ECO:0000313" key="10">
    <source>
        <dbReference type="EMBL" id="CAG2252102.1"/>
    </source>
</evidence>
<proteinExistence type="predicted"/>
<protein>
    <submittedName>
        <fullName evidence="10">PHF20</fullName>
    </submittedName>
</protein>
<feature type="region of interest" description="Disordered" evidence="8">
    <location>
        <begin position="73"/>
        <end position="94"/>
    </location>
</feature>
<feature type="region of interest" description="Disordered" evidence="8">
    <location>
        <begin position="364"/>
        <end position="397"/>
    </location>
</feature>
<dbReference type="EMBL" id="CAJPWZ010003105">
    <property type="protein sequence ID" value="CAG2252102.1"/>
    <property type="molecule type" value="Genomic_DNA"/>
</dbReference>
<evidence type="ECO:0000259" key="9">
    <source>
        <dbReference type="PROSITE" id="PS50157"/>
    </source>
</evidence>
<feature type="compositionally biased region" description="Low complexity" evidence="8">
    <location>
        <begin position="34"/>
        <end position="45"/>
    </location>
</feature>
<evidence type="ECO:0000256" key="7">
    <source>
        <dbReference type="PROSITE-ProRule" id="PRU00042"/>
    </source>
</evidence>
<evidence type="ECO:0000256" key="5">
    <source>
        <dbReference type="ARBA" id="ARBA00022833"/>
    </source>
</evidence>
<dbReference type="GO" id="GO:0006357">
    <property type="term" value="P:regulation of transcription by RNA polymerase II"/>
    <property type="evidence" value="ECO:0007669"/>
    <property type="project" value="TreeGrafter"/>
</dbReference>
<dbReference type="InterPro" id="IPR002999">
    <property type="entry name" value="Tudor"/>
</dbReference>
<dbReference type="CDD" id="cd20104">
    <property type="entry name" value="MBT_PHF20L1-like"/>
    <property type="match status" value="1"/>
</dbReference>
<feature type="compositionally biased region" description="Low complexity" evidence="8">
    <location>
        <begin position="74"/>
        <end position="86"/>
    </location>
</feature>
<feature type="compositionally biased region" description="Basic and acidic residues" evidence="8">
    <location>
        <begin position="725"/>
        <end position="767"/>
    </location>
</feature>
<gene>
    <name evidence="10" type="ORF">MEDL_63704</name>
</gene>
<dbReference type="InterPro" id="IPR011011">
    <property type="entry name" value="Znf_FYVE_PHD"/>
</dbReference>
<dbReference type="InterPro" id="IPR013087">
    <property type="entry name" value="Znf_C2H2_type"/>
</dbReference>
<reference evidence="10" key="1">
    <citation type="submission" date="2021-03" db="EMBL/GenBank/DDBJ databases">
        <authorList>
            <person name="Bekaert M."/>
        </authorList>
    </citation>
    <scope>NUCLEOTIDE SEQUENCE</scope>
</reference>
<dbReference type="GO" id="GO:0008270">
    <property type="term" value="F:zinc ion binding"/>
    <property type="evidence" value="ECO:0007669"/>
    <property type="project" value="UniProtKB-KW"/>
</dbReference>
<feature type="region of interest" description="Disordered" evidence="8">
    <location>
        <begin position="238"/>
        <end position="278"/>
    </location>
</feature>
<dbReference type="InterPro" id="IPR013083">
    <property type="entry name" value="Znf_RING/FYVE/PHD"/>
</dbReference>
<evidence type="ECO:0000256" key="3">
    <source>
        <dbReference type="ARBA" id="ARBA00022737"/>
    </source>
</evidence>
<feature type="domain" description="C2H2-type" evidence="9">
    <location>
        <begin position="423"/>
        <end position="448"/>
    </location>
</feature>
<dbReference type="CDD" id="cd20386">
    <property type="entry name" value="Tudor_PHF20-like"/>
    <property type="match status" value="1"/>
</dbReference>
<dbReference type="Proteomes" id="UP000683360">
    <property type="component" value="Unassembled WGS sequence"/>
</dbReference>
<keyword evidence="5" id="KW-0862">Zinc</keyword>
<evidence type="ECO:0000256" key="8">
    <source>
        <dbReference type="SAM" id="MobiDB-lite"/>
    </source>
</evidence>
<comment type="subcellular location">
    <subcellularLocation>
        <location evidence="1">Nucleus</location>
    </subcellularLocation>
</comment>
<keyword evidence="6" id="KW-0539">Nucleus</keyword>
<sequence length="902" mass="102099">MEGEIENPIEVPSSPSQPITPSKTTKDRMEEFPSRASSECSSNKSSSEKTPPLKHSYEPRSSVVTGDLFHDNASTCSSTSSTTTSSVPPLNKRFPSRQGIVWRKGEKIEAMDFIEKWYPAKIIEIDEEDIAVLVHFEGWNQRYDQWMDMSSEKIRPKARHSGRKEKRKSLNNEYKVGDQVYARWTDCKMYPAKITAIPAEDTFEVIFYDGFKKVVQGMNVKPMPPELKQQKIEIVHVLPKDTRKRSSTDNEEGRKRLSTESEDGKHRLSMEGEDGKQRLSTDIGEVKIEPLTESEGMYVLARQNLPVGTPISSPSVPGISSTPNIPIASSSKITSSLAGHFPSTPSSLSPVTLISAEKKNKKRILSPAISETSSESQSEDHMARARRRSRSSTAEDRAAVMYTPPTIGLPPKGFVVEQDHNHFKCMFEGCNKGFRKEQLLDSHIKYYHMDFIRPSLIRKRRKTSSICSTDSDTSQVDIKKRHMSADSALLTINQEHEEVEVDDMHKAEHREEAIVEAELKQEVDTMAMEESIETEDELSKDEVVNCICMVNEENGLMIQCEVCLCWQHALCFDLTEETLPRKYICFVCKDPPAVRDSCRYIHDQDWLKTGELAQFNFLPHKMKDENKSRTNQATHSLVADTLNISSVMHGVKQKILALEDKNHPEYKLWKKNWDEEPEDIIADEHESVTMEMDDEKCENLDHLQSAAMMNSERGKTSENSIKSGCPRDKSAEVRGDKHGNKHDDENLIHDSMDHGAQSEEEAGKDSSGESSVNADSESTLSAPEAIAHQNMQDHEASMAEESIQGEIIEEKMKIEEVEENVNVETVDPYVNCEKNLLHHIIKMQSVLDERLDLIEEQVSALESTDTEDNPSDVLSDLPSIKKSLHMLQNDLVKVSRMAAYHR</sequence>
<dbReference type="PROSITE" id="PS00028">
    <property type="entry name" value="ZINC_FINGER_C2H2_1"/>
    <property type="match status" value="1"/>
</dbReference>
<organism evidence="10 11">
    <name type="scientific">Mytilus edulis</name>
    <name type="common">Blue mussel</name>
    <dbReference type="NCBI Taxonomy" id="6550"/>
    <lineage>
        <taxon>Eukaryota</taxon>
        <taxon>Metazoa</taxon>
        <taxon>Spiralia</taxon>
        <taxon>Lophotrochozoa</taxon>
        <taxon>Mollusca</taxon>
        <taxon>Bivalvia</taxon>
        <taxon>Autobranchia</taxon>
        <taxon>Pteriomorphia</taxon>
        <taxon>Mytilida</taxon>
        <taxon>Mytiloidea</taxon>
        <taxon>Mytilidae</taxon>
        <taxon>Mytilinae</taxon>
        <taxon>Mytilus</taxon>
    </lineage>
</organism>
<name>A0A8S3V3F8_MYTED</name>
<keyword evidence="4 7" id="KW-0863">Zinc-finger</keyword>
<dbReference type="SUPFAM" id="SSF63748">
    <property type="entry name" value="Tudor/PWWP/MBT"/>
    <property type="match status" value="1"/>
</dbReference>
<dbReference type="PROSITE" id="PS50157">
    <property type="entry name" value="ZINC_FINGER_C2H2_2"/>
    <property type="match status" value="1"/>
</dbReference>
<accession>A0A8S3V3F8</accession>
<dbReference type="InterPro" id="IPR016197">
    <property type="entry name" value="Chromo-like_dom_sf"/>
</dbReference>
<dbReference type="Pfam" id="PF20826">
    <property type="entry name" value="PHD_5"/>
    <property type="match status" value="1"/>
</dbReference>
<feature type="compositionally biased region" description="Polar residues" evidence="8">
    <location>
        <begin position="768"/>
        <end position="779"/>
    </location>
</feature>
<keyword evidence="11" id="KW-1185">Reference proteome</keyword>
<evidence type="ECO:0000256" key="4">
    <source>
        <dbReference type="ARBA" id="ARBA00022771"/>
    </source>
</evidence>
<dbReference type="InterPro" id="IPR019786">
    <property type="entry name" value="Zinc_finger_PHD-type_CS"/>
</dbReference>
<dbReference type="Gene3D" id="2.30.30.140">
    <property type="match status" value="2"/>
</dbReference>
<evidence type="ECO:0000256" key="6">
    <source>
        <dbReference type="ARBA" id="ARBA00023242"/>
    </source>
</evidence>
<dbReference type="GO" id="GO:0005634">
    <property type="term" value="C:nucleus"/>
    <property type="evidence" value="ECO:0007669"/>
    <property type="project" value="UniProtKB-SubCell"/>
</dbReference>
<dbReference type="PANTHER" id="PTHR15856:SF51">
    <property type="entry name" value="MBD-R2"/>
    <property type="match status" value="1"/>
</dbReference>
<dbReference type="Pfam" id="PF02820">
    <property type="entry name" value="MBT"/>
    <property type="match status" value="1"/>
</dbReference>
<dbReference type="Gene3D" id="3.30.40.10">
    <property type="entry name" value="Zinc/RING finger domain, C3HC4 (zinc finger)"/>
    <property type="match status" value="1"/>
</dbReference>
<dbReference type="GO" id="GO:0044545">
    <property type="term" value="C:NSL complex"/>
    <property type="evidence" value="ECO:0007669"/>
    <property type="project" value="TreeGrafter"/>
</dbReference>
<dbReference type="PROSITE" id="PS01359">
    <property type="entry name" value="ZF_PHD_1"/>
    <property type="match status" value="1"/>
</dbReference>
<evidence type="ECO:0000256" key="2">
    <source>
        <dbReference type="ARBA" id="ARBA00022723"/>
    </source>
</evidence>
<feature type="region of interest" description="Disordered" evidence="8">
    <location>
        <begin position="710"/>
        <end position="779"/>
    </location>
</feature>
<dbReference type="AlphaFoldDB" id="A0A8S3V3F8"/>
<dbReference type="OrthoDB" id="161570at2759"/>
<dbReference type="SMART" id="SM00333">
    <property type="entry name" value="TUDOR"/>
    <property type="match status" value="2"/>
</dbReference>
<evidence type="ECO:0000313" key="11">
    <source>
        <dbReference type="Proteomes" id="UP000683360"/>
    </source>
</evidence>
<feature type="compositionally biased region" description="Polar residues" evidence="8">
    <location>
        <begin position="13"/>
        <end position="23"/>
    </location>
</feature>
<feature type="compositionally biased region" description="Basic and acidic residues" evidence="8">
    <location>
        <begin position="24"/>
        <end position="33"/>
    </location>
</feature>
<evidence type="ECO:0000256" key="1">
    <source>
        <dbReference type="ARBA" id="ARBA00004123"/>
    </source>
</evidence>
<keyword evidence="3" id="KW-0677">Repeat</keyword>
<comment type="caution">
    <text evidence="10">The sequence shown here is derived from an EMBL/GenBank/DDBJ whole genome shotgun (WGS) entry which is preliminary data.</text>
</comment>
<dbReference type="PANTHER" id="PTHR15856">
    <property type="entry name" value="PHD FINGER PROTEIN 20-RELATED"/>
    <property type="match status" value="1"/>
</dbReference>
<keyword evidence="2" id="KW-0479">Metal-binding</keyword>